<dbReference type="GO" id="GO:0008270">
    <property type="term" value="F:zinc ion binding"/>
    <property type="evidence" value="ECO:0007669"/>
    <property type="project" value="UniProtKB-KW"/>
</dbReference>
<dbReference type="PANTHER" id="PTHR46481">
    <property type="entry name" value="ZINC FINGER BED DOMAIN-CONTAINING PROTEIN 4"/>
    <property type="match status" value="1"/>
</dbReference>
<name>A0A2Z6R9A9_9GLOM</name>
<dbReference type="InterPro" id="IPR012337">
    <property type="entry name" value="RNaseH-like_sf"/>
</dbReference>
<reference evidence="6 7" key="1">
    <citation type="submission" date="2017-11" db="EMBL/GenBank/DDBJ databases">
        <title>The genome of Rhizophagus clarus HR1 reveals common genetic basis of auxotrophy among arbuscular mycorrhizal fungi.</title>
        <authorList>
            <person name="Kobayashi Y."/>
        </authorList>
    </citation>
    <scope>NUCLEOTIDE SEQUENCE [LARGE SCALE GENOMIC DNA]</scope>
    <source>
        <strain evidence="6 7">HR1</strain>
    </source>
</reference>
<evidence type="ECO:0000256" key="4">
    <source>
        <dbReference type="ARBA" id="ARBA00022833"/>
    </source>
</evidence>
<dbReference type="SUPFAM" id="SSF53098">
    <property type="entry name" value="Ribonuclease H-like"/>
    <property type="match status" value="1"/>
</dbReference>
<sequence>MIFYEDSHKKIALILQLEGPHSGANIKEAFLKSLKNFEIESKILGVTTDNASNNVTFLKAVEDDLSQKYIYFNKNDETSNEEVGSLIRKLRTLVKKIKASPQQENKFKAQCKAANVPNLNVMLDVRTRWNSTYDMLVRARKLKEPLNTLSNSDPTLRPFTINEKKWVHLLKIEELLKEAATNAINKLKTYYNKTDPISELYKTLYAPQETQNTNIEYNSSDEDLVSHIFKWRCIELVSEFDRYLKADQAQALCDILNWWK</sequence>
<evidence type="ECO:0000313" key="7">
    <source>
        <dbReference type="Proteomes" id="UP000247702"/>
    </source>
</evidence>
<dbReference type="InterPro" id="IPR052035">
    <property type="entry name" value="ZnF_BED_domain_contain"/>
</dbReference>
<protein>
    <recommendedName>
        <fullName evidence="8">DUF659 domain-containing protein</fullName>
    </recommendedName>
</protein>
<dbReference type="STRING" id="94130.A0A2Z6R9A9"/>
<evidence type="ECO:0000256" key="1">
    <source>
        <dbReference type="ARBA" id="ARBA00004123"/>
    </source>
</evidence>
<evidence type="ECO:0008006" key="8">
    <source>
        <dbReference type="Google" id="ProtNLM"/>
    </source>
</evidence>
<evidence type="ECO:0000313" key="6">
    <source>
        <dbReference type="EMBL" id="GBB94329.1"/>
    </source>
</evidence>
<dbReference type="PANTHER" id="PTHR46481:SF10">
    <property type="entry name" value="ZINC FINGER BED DOMAIN-CONTAINING PROTEIN 39"/>
    <property type="match status" value="1"/>
</dbReference>
<organism evidence="6 7">
    <name type="scientific">Rhizophagus clarus</name>
    <dbReference type="NCBI Taxonomy" id="94130"/>
    <lineage>
        <taxon>Eukaryota</taxon>
        <taxon>Fungi</taxon>
        <taxon>Fungi incertae sedis</taxon>
        <taxon>Mucoromycota</taxon>
        <taxon>Glomeromycotina</taxon>
        <taxon>Glomeromycetes</taxon>
        <taxon>Glomerales</taxon>
        <taxon>Glomeraceae</taxon>
        <taxon>Rhizophagus</taxon>
    </lineage>
</organism>
<comment type="caution">
    <text evidence="6">The sequence shown here is derived from an EMBL/GenBank/DDBJ whole genome shotgun (WGS) entry which is preliminary data.</text>
</comment>
<gene>
    <name evidence="6" type="ORF">RclHR1_23330001</name>
</gene>
<keyword evidence="2" id="KW-0479">Metal-binding</keyword>
<keyword evidence="4" id="KW-0862">Zinc</keyword>
<dbReference type="EMBL" id="BEXD01001484">
    <property type="protein sequence ID" value="GBB94329.1"/>
    <property type="molecule type" value="Genomic_DNA"/>
</dbReference>
<accession>A0A2Z6R9A9</accession>
<keyword evidence="5" id="KW-0539">Nucleus</keyword>
<dbReference type="AlphaFoldDB" id="A0A2Z6R9A9"/>
<proteinExistence type="predicted"/>
<evidence type="ECO:0000256" key="2">
    <source>
        <dbReference type="ARBA" id="ARBA00022723"/>
    </source>
</evidence>
<dbReference type="GO" id="GO:0005634">
    <property type="term" value="C:nucleus"/>
    <property type="evidence" value="ECO:0007669"/>
    <property type="project" value="UniProtKB-SubCell"/>
</dbReference>
<evidence type="ECO:0000256" key="5">
    <source>
        <dbReference type="ARBA" id="ARBA00023242"/>
    </source>
</evidence>
<evidence type="ECO:0000256" key="3">
    <source>
        <dbReference type="ARBA" id="ARBA00022771"/>
    </source>
</evidence>
<keyword evidence="3" id="KW-0863">Zinc-finger</keyword>
<comment type="subcellular location">
    <subcellularLocation>
        <location evidence="1">Nucleus</location>
    </subcellularLocation>
</comment>
<dbReference type="Proteomes" id="UP000247702">
    <property type="component" value="Unassembled WGS sequence"/>
</dbReference>
<keyword evidence="7" id="KW-1185">Reference proteome</keyword>